<feature type="region of interest" description="Disordered" evidence="1">
    <location>
        <begin position="1"/>
        <end position="21"/>
    </location>
</feature>
<feature type="compositionally biased region" description="Basic residues" evidence="1">
    <location>
        <begin position="1"/>
        <end position="10"/>
    </location>
</feature>
<dbReference type="EMBL" id="JFHE01000031">
    <property type="protein sequence ID" value="KDR29362.1"/>
    <property type="molecule type" value="Genomic_DNA"/>
</dbReference>
<name>A0A069NMB8_9BURK</name>
<gene>
    <name evidence="2" type="ORF">BG57_18260</name>
</gene>
<evidence type="ECO:0000256" key="1">
    <source>
        <dbReference type="SAM" id="MobiDB-lite"/>
    </source>
</evidence>
<comment type="caution">
    <text evidence="2">The sequence shown here is derived from an EMBL/GenBank/DDBJ whole genome shotgun (WGS) entry which is preliminary data.</text>
</comment>
<dbReference type="AlphaFoldDB" id="A0A069NMB8"/>
<proteinExistence type="predicted"/>
<organism evidence="2 3">
    <name type="scientific">Caballeronia grimmiae</name>
    <dbReference type="NCBI Taxonomy" id="1071679"/>
    <lineage>
        <taxon>Bacteria</taxon>
        <taxon>Pseudomonadati</taxon>
        <taxon>Pseudomonadota</taxon>
        <taxon>Betaproteobacteria</taxon>
        <taxon>Burkholderiales</taxon>
        <taxon>Burkholderiaceae</taxon>
        <taxon>Caballeronia</taxon>
    </lineage>
</organism>
<reference evidence="2 3" key="1">
    <citation type="submission" date="2014-03" db="EMBL/GenBank/DDBJ databases">
        <title>Draft Genome Sequences of Four Burkholderia Strains.</title>
        <authorList>
            <person name="Liu X.Y."/>
            <person name="Li C.X."/>
            <person name="Xu J.H."/>
        </authorList>
    </citation>
    <scope>NUCLEOTIDE SEQUENCE [LARGE SCALE GENOMIC DNA]</scope>
    <source>
        <strain evidence="2 3">R27</strain>
    </source>
</reference>
<evidence type="ECO:0000313" key="3">
    <source>
        <dbReference type="Proteomes" id="UP000027439"/>
    </source>
</evidence>
<accession>A0A069NMB8</accession>
<evidence type="ECO:0000313" key="2">
    <source>
        <dbReference type="EMBL" id="KDR29362.1"/>
    </source>
</evidence>
<dbReference type="Proteomes" id="UP000027439">
    <property type="component" value="Unassembled WGS sequence"/>
</dbReference>
<sequence length="62" mass="6754">MSAQKRKSKRNGCEHLQGRPLLGANGDIWTIEEHGVLRTDAAGHRSSSPFNQARAVVSAILE</sequence>
<protein>
    <submittedName>
        <fullName evidence="2">Uncharacterized protein</fullName>
    </submittedName>
</protein>